<dbReference type="PANTHER" id="PTHR47371">
    <property type="entry name" value="LIPOTEICHOIC ACID SYNTHASE"/>
    <property type="match status" value="1"/>
</dbReference>
<feature type="transmembrane region" description="Helical" evidence="6">
    <location>
        <begin position="95"/>
        <end position="113"/>
    </location>
</feature>
<evidence type="ECO:0000256" key="5">
    <source>
        <dbReference type="ARBA" id="ARBA00023136"/>
    </source>
</evidence>
<accession>A0A1C3X4Q8</accession>
<dbReference type="SUPFAM" id="SSF53649">
    <property type="entry name" value="Alkaline phosphatase-like"/>
    <property type="match status" value="1"/>
</dbReference>
<proteinExistence type="predicted"/>
<dbReference type="Proteomes" id="UP000199184">
    <property type="component" value="Unassembled WGS sequence"/>
</dbReference>
<evidence type="ECO:0000256" key="2">
    <source>
        <dbReference type="ARBA" id="ARBA00022475"/>
    </source>
</evidence>
<organism evidence="8 9">
    <name type="scientific">Bradyrhizobium shewense</name>
    <dbReference type="NCBI Taxonomy" id="1761772"/>
    <lineage>
        <taxon>Bacteria</taxon>
        <taxon>Pseudomonadati</taxon>
        <taxon>Pseudomonadota</taxon>
        <taxon>Alphaproteobacteria</taxon>
        <taxon>Hyphomicrobiales</taxon>
        <taxon>Nitrobacteraceae</taxon>
        <taxon>Bradyrhizobium</taxon>
    </lineage>
</organism>
<evidence type="ECO:0000313" key="8">
    <source>
        <dbReference type="EMBL" id="SCB47219.1"/>
    </source>
</evidence>
<feature type="domain" description="Sulfatase N-terminal" evidence="7">
    <location>
        <begin position="333"/>
        <end position="510"/>
    </location>
</feature>
<evidence type="ECO:0000256" key="4">
    <source>
        <dbReference type="ARBA" id="ARBA00022989"/>
    </source>
</evidence>
<dbReference type="PANTHER" id="PTHR47371:SF3">
    <property type="entry name" value="PHOSPHOGLYCEROL TRANSFERASE I"/>
    <property type="match status" value="1"/>
</dbReference>
<feature type="transmembrane region" description="Helical" evidence="6">
    <location>
        <begin position="119"/>
        <end position="136"/>
    </location>
</feature>
<evidence type="ECO:0000256" key="1">
    <source>
        <dbReference type="ARBA" id="ARBA00004651"/>
    </source>
</evidence>
<protein>
    <submittedName>
        <fullName evidence="8">Sulfatase</fullName>
    </submittedName>
</protein>
<keyword evidence="9" id="KW-1185">Reference proteome</keyword>
<dbReference type="InterPro" id="IPR000917">
    <property type="entry name" value="Sulfatase_N"/>
</dbReference>
<feature type="transmembrane region" description="Helical" evidence="6">
    <location>
        <begin position="173"/>
        <end position="192"/>
    </location>
</feature>
<gene>
    <name evidence="8" type="ORF">GA0061098_101275</name>
</gene>
<evidence type="ECO:0000313" key="9">
    <source>
        <dbReference type="Proteomes" id="UP000199184"/>
    </source>
</evidence>
<evidence type="ECO:0000256" key="3">
    <source>
        <dbReference type="ARBA" id="ARBA00022692"/>
    </source>
</evidence>
<dbReference type="GO" id="GO:0005886">
    <property type="term" value="C:plasma membrane"/>
    <property type="evidence" value="ECO:0007669"/>
    <property type="project" value="UniProtKB-SubCell"/>
</dbReference>
<dbReference type="AlphaFoldDB" id="A0A1C3X4Q8"/>
<feature type="transmembrane region" description="Helical" evidence="6">
    <location>
        <begin position="58"/>
        <end position="83"/>
    </location>
</feature>
<dbReference type="Pfam" id="PF00884">
    <property type="entry name" value="Sulfatase"/>
    <property type="match status" value="1"/>
</dbReference>
<comment type="subcellular location">
    <subcellularLocation>
        <location evidence="1">Cell membrane</location>
        <topology evidence="1">Multi-pass membrane protein</topology>
    </subcellularLocation>
</comment>
<keyword evidence="2" id="KW-1003">Cell membrane</keyword>
<sequence length="617" mass="68701">MRCLSLTVPLQFYDTVQASGCSGRPVTVSRTRRPGITAPDLKYSVSSMASAPNPGPSAATAVLASVAALGIWRLLAVAAPHLAALALMYQTETDFGSRLSFALAWGILNFFWITLLRRPALSGALSLTMVVVLVLLSRLKHDVVQMTVNFIDLMMIDRDTVAFLFTIFPNLRWSVILAGFVTLPLMYALWWLDPFRIRRLPALACKLACLAALVGYSLYHPDEAWRGYYDDGYLSKFFRSGVSSVSDFVQYGFMESAAATNERLNMPLVDSCHPAGRRPNIIMIHDESSFDIRAARGIKVPQGYGSHFKSWDGRQRTFLAESNGGPSWFTEYNVLAGLSSRSFGRFAYFVTRIASNRVERGLPLALRRCGYDTMSLYPAHGGFMAARSFQLTTGIERFLDAKDLGAKDVEPDGFFYDKALQLMGQQPPNKPLFTFIYLGANHFPWETRFRADLLPNWRAPGNVPSIDEYLRRQAMSAEQYKAFVAGLKKTFPGEPFLIVRYGDHQPEFAPAILEPGLDEGALGKKLDAYDPRLYATYYAIDAVNFEPVKSEAVMDTIDGPYLPLVIQEAAGIPLDPSFAEQKEIMLRCKGVFYSCKDGAEARRLNRLLISAGMIRGL</sequence>
<dbReference type="EMBL" id="FMAI01000012">
    <property type="protein sequence ID" value="SCB47219.1"/>
    <property type="molecule type" value="Genomic_DNA"/>
</dbReference>
<name>A0A1C3X4Q8_9BRAD</name>
<reference evidence="9" key="1">
    <citation type="submission" date="2016-08" db="EMBL/GenBank/DDBJ databases">
        <authorList>
            <person name="Varghese N."/>
            <person name="Submissions Spin"/>
        </authorList>
    </citation>
    <scope>NUCLEOTIDE SEQUENCE [LARGE SCALE GENOMIC DNA]</scope>
    <source>
        <strain evidence="9">ERR11</strain>
    </source>
</reference>
<dbReference type="InterPro" id="IPR017850">
    <property type="entry name" value="Alkaline_phosphatase_core_sf"/>
</dbReference>
<keyword evidence="5 6" id="KW-0472">Membrane</keyword>
<dbReference type="InterPro" id="IPR050448">
    <property type="entry name" value="OpgB/LTA_synthase_biosynth"/>
</dbReference>
<evidence type="ECO:0000256" key="6">
    <source>
        <dbReference type="SAM" id="Phobius"/>
    </source>
</evidence>
<dbReference type="Gene3D" id="3.40.720.10">
    <property type="entry name" value="Alkaline Phosphatase, subunit A"/>
    <property type="match status" value="1"/>
</dbReference>
<evidence type="ECO:0000259" key="7">
    <source>
        <dbReference type="Pfam" id="PF00884"/>
    </source>
</evidence>
<keyword evidence="4 6" id="KW-1133">Transmembrane helix</keyword>
<keyword evidence="3 6" id="KW-0812">Transmembrane</keyword>